<dbReference type="Proteomes" id="UP001196301">
    <property type="component" value="Unassembled WGS sequence"/>
</dbReference>
<comment type="caution">
    <text evidence="4">The sequence shown here is derived from an EMBL/GenBank/DDBJ whole genome shotgun (WGS) entry which is preliminary data.</text>
</comment>
<feature type="domain" description="Cobalamin biosynthesis central region" evidence="3">
    <location>
        <begin position="167"/>
        <end position="248"/>
    </location>
</feature>
<gene>
    <name evidence="4" type="primary">cbiG</name>
    <name evidence="4" type="ORF">KQI20_06665</name>
</gene>
<feature type="domain" description="Cobalamin synthesis G N-terminal" evidence="2">
    <location>
        <begin position="81"/>
        <end position="161"/>
    </location>
</feature>
<dbReference type="InterPro" id="IPR002750">
    <property type="entry name" value="CobE/GbiG_C"/>
</dbReference>
<dbReference type="EC" id="3.7.1.12" evidence="4"/>
<keyword evidence="4" id="KW-0378">Hydrolase</keyword>
<dbReference type="Pfam" id="PF01890">
    <property type="entry name" value="CbiG_C"/>
    <property type="match status" value="1"/>
</dbReference>
<dbReference type="NCBIfam" id="NF004466">
    <property type="entry name" value="PRK05788.1-4"/>
    <property type="match status" value="1"/>
</dbReference>
<evidence type="ECO:0000313" key="4">
    <source>
        <dbReference type="EMBL" id="MBU5336117.1"/>
    </source>
</evidence>
<dbReference type="InterPro" id="IPR052553">
    <property type="entry name" value="CbiG_hydrolase"/>
</dbReference>
<evidence type="ECO:0000259" key="3">
    <source>
        <dbReference type="Pfam" id="PF11761"/>
    </source>
</evidence>
<accession>A0ABS6DWM5</accession>
<evidence type="ECO:0000259" key="1">
    <source>
        <dbReference type="Pfam" id="PF01890"/>
    </source>
</evidence>
<dbReference type="Pfam" id="PF11761">
    <property type="entry name" value="CbiG_mid"/>
    <property type="match status" value="1"/>
</dbReference>
<dbReference type="PANTHER" id="PTHR37477">
    <property type="entry name" value="COBALT-PRECORRIN-5A HYDROLASE"/>
    <property type="match status" value="1"/>
</dbReference>
<dbReference type="PANTHER" id="PTHR37477:SF1">
    <property type="entry name" value="COBALT-PRECORRIN-5A HYDROLASE"/>
    <property type="match status" value="1"/>
</dbReference>
<dbReference type="EMBL" id="JAHLOQ010000014">
    <property type="protein sequence ID" value="MBU5336117.1"/>
    <property type="molecule type" value="Genomic_DNA"/>
</dbReference>
<reference evidence="4 5" key="1">
    <citation type="submission" date="2021-06" db="EMBL/GenBank/DDBJ databases">
        <authorList>
            <person name="Sun Q."/>
            <person name="Li D."/>
        </authorList>
    </citation>
    <scope>NUCLEOTIDE SEQUENCE [LARGE SCALE GENOMIC DNA]</scope>
    <source>
        <strain evidence="4 5">N19</strain>
    </source>
</reference>
<organism evidence="4 5">
    <name type="scientific">Intestinibacter bartlettii</name>
    <dbReference type="NCBI Taxonomy" id="261299"/>
    <lineage>
        <taxon>Bacteria</taxon>
        <taxon>Bacillati</taxon>
        <taxon>Bacillota</taxon>
        <taxon>Clostridia</taxon>
        <taxon>Peptostreptococcales</taxon>
        <taxon>Peptostreptococcaceae</taxon>
        <taxon>Intestinibacter</taxon>
    </lineage>
</organism>
<name>A0ABS6DWM5_9FIRM</name>
<sequence length="385" mass="43602">MNTENNIAIVCITDNGKNLAIKIQQKLKEGQIYFVKKKNNEGFQEDCNIGNDNYPVNNDKLELRQQNSENIIRVEQKLRDFVPTIFNKYKFIVFIMATGIVVRTIAPLIQSKFKDPAVIVTDERGTNIISLLSGHMGGANEMTLYISHLIDSNPVITTATDVNNKSSLDMIAKNLNGYIENFRDNVLKVNSMIVNNKPVGLFIDENYDINTSGFTILKYKDIIKLNNIENNEELNNIEKIVVISDKQNLDFKSEKIIKLVPRDIVLGVGCKKNIDSQHMKESLKEFLQINNIDINSIKAIGSIEVKKEEQAIIDLANYLDVPFETFTVEEISQVDYLYSKSEWVKKNVGVYSVAEPCAHLLSKGNLIIEKQKFNGITFSAGRVNK</sequence>
<keyword evidence="5" id="KW-1185">Reference proteome</keyword>
<evidence type="ECO:0000259" key="2">
    <source>
        <dbReference type="Pfam" id="PF11760"/>
    </source>
</evidence>
<proteinExistence type="predicted"/>
<dbReference type="InterPro" id="IPR021744">
    <property type="entry name" value="CbiG_N"/>
</dbReference>
<dbReference type="InterPro" id="IPR021745">
    <property type="entry name" value="CbiG_mid"/>
</dbReference>
<feature type="domain" description="CobE/GbiG C-terminal" evidence="1">
    <location>
        <begin position="264"/>
        <end position="379"/>
    </location>
</feature>
<dbReference type="GO" id="GO:0043779">
    <property type="term" value="F:cobalt-precorrin-5A acetaldehyde-lyase activity"/>
    <property type="evidence" value="ECO:0007669"/>
    <property type="project" value="UniProtKB-EC"/>
</dbReference>
<evidence type="ECO:0000313" key="5">
    <source>
        <dbReference type="Proteomes" id="UP001196301"/>
    </source>
</evidence>
<protein>
    <submittedName>
        <fullName evidence="4">Cobalt-precorrin 5A hydrolase</fullName>
        <ecNumber evidence="4">3.7.1.12</ecNumber>
    </submittedName>
</protein>
<dbReference type="Pfam" id="PF11760">
    <property type="entry name" value="CbiG_N"/>
    <property type="match status" value="1"/>
</dbReference>